<keyword evidence="7" id="KW-0325">Glycoprotein</keyword>
<dbReference type="InterPro" id="IPR005828">
    <property type="entry name" value="MFS_sugar_transport-like"/>
</dbReference>
<reference evidence="13" key="1">
    <citation type="submission" date="2020-07" db="EMBL/GenBank/DDBJ databases">
        <title>Clarias magur genome sequencing, assembly and annotation.</title>
        <authorList>
            <person name="Kushwaha B."/>
            <person name="Kumar R."/>
            <person name="Das P."/>
            <person name="Joshi C.G."/>
            <person name="Kumar D."/>
            <person name="Nagpure N.S."/>
            <person name="Pandey M."/>
            <person name="Agarwal S."/>
            <person name="Srivastava S."/>
            <person name="Singh M."/>
            <person name="Sahoo L."/>
            <person name="Jayasankar P."/>
            <person name="Meher P.K."/>
            <person name="Koringa P.G."/>
            <person name="Iquebal M.A."/>
            <person name="Das S.P."/>
            <person name="Bit A."/>
            <person name="Patnaik S."/>
            <person name="Patel N."/>
            <person name="Shah T.M."/>
            <person name="Hinsu A."/>
            <person name="Jena J.K."/>
        </authorList>
    </citation>
    <scope>NUCLEOTIDE SEQUENCE</scope>
    <source>
        <strain evidence="13">CIFAMagur01</strain>
        <tissue evidence="13">Testis</tissue>
    </source>
</reference>
<evidence type="ECO:0000256" key="6">
    <source>
        <dbReference type="ARBA" id="ARBA00023157"/>
    </source>
</evidence>
<dbReference type="FunFam" id="2.60.120.200:FF:000012">
    <property type="entry name" value="neuronal pentraxin receptor"/>
    <property type="match status" value="1"/>
</dbReference>
<dbReference type="GO" id="GO:0046323">
    <property type="term" value="P:D-glucose import"/>
    <property type="evidence" value="ECO:0007669"/>
    <property type="project" value="TreeGrafter"/>
</dbReference>
<dbReference type="InterPro" id="IPR036259">
    <property type="entry name" value="MFS_trans_sf"/>
</dbReference>
<evidence type="ECO:0000313" key="14">
    <source>
        <dbReference type="Proteomes" id="UP000727407"/>
    </source>
</evidence>
<evidence type="ECO:0000256" key="10">
    <source>
        <dbReference type="SAM" id="Phobius"/>
    </source>
</evidence>
<keyword evidence="13" id="KW-0762">Sugar transport</keyword>
<feature type="compositionally biased region" description="Basic and acidic residues" evidence="9">
    <location>
        <begin position="76"/>
        <end position="93"/>
    </location>
</feature>
<evidence type="ECO:0000259" key="11">
    <source>
        <dbReference type="PROSITE" id="PS50850"/>
    </source>
</evidence>
<dbReference type="GO" id="GO:0032868">
    <property type="term" value="P:response to insulin"/>
    <property type="evidence" value="ECO:0007669"/>
    <property type="project" value="TreeGrafter"/>
</dbReference>
<dbReference type="Pfam" id="PF00354">
    <property type="entry name" value="Pentaxin"/>
    <property type="match status" value="1"/>
</dbReference>
<feature type="transmembrane region" description="Helical" evidence="10">
    <location>
        <begin position="415"/>
        <end position="435"/>
    </location>
</feature>
<dbReference type="FunFam" id="1.20.1250.20:FF:000029">
    <property type="entry name" value="solute carrier family 2, facilitated glucose transporter member 4"/>
    <property type="match status" value="1"/>
</dbReference>
<dbReference type="InterPro" id="IPR013320">
    <property type="entry name" value="ConA-like_dom_sf"/>
</dbReference>
<dbReference type="Pfam" id="PF00083">
    <property type="entry name" value="Sugar_tr"/>
    <property type="match status" value="1"/>
</dbReference>
<comment type="caution">
    <text evidence="8">Lacks conserved residue(s) required for the propagation of feature annotation.</text>
</comment>
<dbReference type="OrthoDB" id="4540492at2759"/>
<dbReference type="SUPFAM" id="SSF103473">
    <property type="entry name" value="MFS general substrate transporter"/>
    <property type="match status" value="1"/>
</dbReference>
<dbReference type="InterPro" id="IPR001759">
    <property type="entry name" value="PTX_dom"/>
</dbReference>
<evidence type="ECO:0000256" key="2">
    <source>
        <dbReference type="ARBA" id="ARBA00022692"/>
    </source>
</evidence>
<evidence type="ECO:0000256" key="4">
    <source>
        <dbReference type="ARBA" id="ARBA00022989"/>
    </source>
</evidence>
<feature type="non-terminal residue" evidence="13">
    <location>
        <position position="1"/>
    </location>
</feature>
<dbReference type="PROSITE" id="PS51828">
    <property type="entry name" value="PTX_2"/>
    <property type="match status" value="1"/>
</dbReference>
<dbReference type="InterPro" id="IPR005829">
    <property type="entry name" value="Sugar_transporter_CS"/>
</dbReference>
<organism evidence="13 14">
    <name type="scientific">Clarias magur</name>
    <name type="common">Asian catfish</name>
    <name type="synonym">Macropteronotus magur</name>
    <dbReference type="NCBI Taxonomy" id="1594786"/>
    <lineage>
        <taxon>Eukaryota</taxon>
        <taxon>Metazoa</taxon>
        <taxon>Chordata</taxon>
        <taxon>Craniata</taxon>
        <taxon>Vertebrata</taxon>
        <taxon>Euteleostomi</taxon>
        <taxon>Actinopterygii</taxon>
        <taxon>Neopterygii</taxon>
        <taxon>Teleostei</taxon>
        <taxon>Ostariophysi</taxon>
        <taxon>Siluriformes</taxon>
        <taxon>Clariidae</taxon>
        <taxon>Clarias</taxon>
    </lineage>
</organism>
<dbReference type="CDD" id="cd17431">
    <property type="entry name" value="MFS_GLUT_Class1"/>
    <property type="match status" value="1"/>
</dbReference>
<dbReference type="InterPro" id="IPR030476">
    <property type="entry name" value="Pentaxin_CS"/>
</dbReference>
<keyword evidence="6" id="KW-1015">Disulfide bond</keyword>
<sequence>MKTTMDIMALTKPHITMTVTIIPITTIHSARNSSSTYSSSLKDLLQRKINALEEQLHRHYAGHHDYVTHPSHLGHGHGDNHDDDHQGEHHDVYDNNQRYGPHYSRYGHHYDQLGTHHNDNDNHHEDHRSDDHHDDHHDSQQNEHHDDQQLNPHDSGHHGHHKRSKNPDDFQIGFPMHTNYMYGRIKRTLLNEIFALTVCLWLKGGSGPGIGTPFSYSVPGQANELVIIEWANSPIELLVNDKAVTLPLSLHDSKWHHLCVTWSTRDGVWEAYQNGVKRGSGENLSPWHLIKPGGVFILGQEQDTLGGRFDATQSFVGEMSDLQKEVTCYLLFSLATAVIGSLQFGYNTGVINAPEQKLKAFFNNTWMERYGKPISSGTSTIVWSLAVAIFSVGGMVGSFSVGVLANKFGRRNSMFLVNILALIGGGLMGLSTIFSSFEMVIAGRLVIGLFCGLFTGLTPMYVGEVSPTPLRGAFGTLHQLGVVIGILIAQIFGLEFLLGSDKLWPVLLALTVIPAVLQCFLLPFCPESPRYLLINLNKEEQARKALVRLRGFEDVSKDMQEMKEESAKMNMEKRVTIPELFRTATYRQPLLIAIMLQLSQQLSGINAVFYYSTGIFESAGVTQPIYATIGAGVVNTVFTVVSLFLVEKAGRRTLHLVGLGGMAISALLMTITLVLDYVQYLNYLSIVAVFAFVAMFEIGPGPIPWFIVAELFSQGPRPAAMAVAGCSNWTANFLVGISFPKLS</sequence>
<feature type="region of interest" description="Disordered" evidence="9">
    <location>
        <begin position="65"/>
        <end position="170"/>
    </location>
</feature>
<feature type="transmembrane region" description="Helical" evidence="10">
    <location>
        <begin position="441"/>
        <end position="462"/>
    </location>
</feature>
<feature type="transmembrane region" description="Helical" evidence="10">
    <location>
        <begin position="326"/>
        <end position="346"/>
    </location>
</feature>
<keyword evidence="5 10" id="KW-0472">Membrane</keyword>
<dbReference type="PROSITE" id="PS00217">
    <property type="entry name" value="SUGAR_TRANSPORT_2"/>
    <property type="match status" value="1"/>
</dbReference>
<evidence type="ECO:0000256" key="3">
    <source>
        <dbReference type="ARBA" id="ARBA00022837"/>
    </source>
</evidence>
<dbReference type="SMART" id="SM00159">
    <property type="entry name" value="PTX"/>
    <property type="match status" value="1"/>
</dbReference>
<feature type="domain" description="Major facilitator superfamily (MFS) profile" evidence="11">
    <location>
        <begin position="333"/>
        <end position="743"/>
    </location>
</feature>
<dbReference type="GO" id="GO:0070837">
    <property type="term" value="P:dehydroascorbic acid transport"/>
    <property type="evidence" value="ECO:0007669"/>
    <property type="project" value="TreeGrafter"/>
</dbReference>
<keyword evidence="14" id="KW-1185">Reference proteome</keyword>
<dbReference type="EMBL" id="QNUK01000059">
    <property type="protein sequence ID" value="KAF5904322.1"/>
    <property type="molecule type" value="Genomic_DNA"/>
</dbReference>
<keyword evidence="2 10" id="KW-0812">Transmembrane</keyword>
<evidence type="ECO:0000256" key="5">
    <source>
        <dbReference type="ARBA" id="ARBA00023136"/>
    </source>
</evidence>
<dbReference type="Gene3D" id="2.60.120.200">
    <property type="match status" value="1"/>
</dbReference>
<keyword evidence="3" id="KW-0106">Calcium</keyword>
<feature type="domain" description="Pentraxin (PTX)" evidence="12">
    <location>
        <begin position="168"/>
        <end position="372"/>
    </location>
</feature>
<dbReference type="PRINTS" id="PR00895">
    <property type="entry name" value="PENTAXIN"/>
</dbReference>
<feature type="transmembrane region" description="Helical" evidence="10">
    <location>
        <begin position="681"/>
        <end position="707"/>
    </location>
</feature>
<protein>
    <submittedName>
        <fullName evidence="13">Solute carrier family 2, facilitated glucose transporter member 3-like</fullName>
    </submittedName>
</protein>
<dbReference type="InterPro" id="IPR003663">
    <property type="entry name" value="Sugar/inositol_transpt"/>
</dbReference>
<dbReference type="PROSITE" id="PS50850">
    <property type="entry name" value="MFS"/>
    <property type="match status" value="1"/>
</dbReference>
<dbReference type="SUPFAM" id="SSF49899">
    <property type="entry name" value="Concanavalin A-like lectins/glucanases"/>
    <property type="match status" value="1"/>
</dbReference>
<evidence type="ECO:0000259" key="12">
    <source>
        <dbReference type="PROSITE" id="PS51828"/>
    </source>
</evidence>
<feature type="transmembrane region" description="Helical" evidence="10">
    <location>
        <begin position="474"/>
        <end position="497"/>
    </location>
</feature>
<feature type="transmembrane region" description="Helical" evidence="10">
    <location>
        <begin position="590"/>
        <end position="613"/>
    </location>
</feature>
<dbReference type="GO" id="GO:0055056">
    <property type="term" value="F:D-glucose transmembrane transporter activity"/>
    <property type="evidence" value="ECO:0007669"/>
    <property type="project" value="TreeGrafter"/>
</dbReference>
<dbReference type="InterPro" id="IPR045263">
    <property type="entry name" value="GLUT"/>
</dbReference>
<feature type="transmembrane region" description="Helical" evidence="10">
    <location>
        <begin position="381"/>
        <end position="403"/>
    </location>
</feature>
<dbReference type="InterPro" id="IPR020846">
    <property type="entry name" value="MFS_dom"/>
</dbReference>
<dbReference type="Proteomes" id="UP000727407">
    <property type="component" value="Unassembled WGS sequence"/>
</dbReference>
<feature type="compositionally biased region" description="Basic and acidic residues" evidence="9">
    <location>
        <begin position="108"/>
        <end position="148"/>
    </location>
</feature>
<dbReference type="NCBIfam" id="TIGR00879">
    <property type="entry name" value="SP"/>
    <property type="match status" value="1"/>
</dbReference>
<dbReference type="AlphaFoldDB" id="A0A8J4X5A5"/>
<dbReference type="PANTHER" id="PTHR23503">
    <property type="entry name" value="SOLUTE CARRIER FAMILY 2"/>
    <property type="match status" value="1"/>
</dbReference>
<dbReference type="PROSITE" id="PS00289">
    <property type="entry name" value="PTX_1"/>
    <property type="match status" value="1"/>
</dbReference>
<evidence type="ECO:0000256" key="9">
    <source>
        <dbReference type="SAM" id="MobiDB-lite"/>
    </source>
</evidence>
<name>A0A8J4X5A5_CLAMG</name>
<keyword evidence="4 10" id="KW-1133">Transmembrane helix</keyword>
<feature type="transmembrane region" description="Helical" evidence="10">
    <location>
        <begin position="653"/>
        <end position="675"/>
    </location>
</feature>
<feature type="transmembrane region" description="Helical" evidence="10">
    <location>
        <begin position="625"/>
        <end position="646"/>
    </location>
</feature>
<dbReference type="PROSITE" id="PS00216">
    <property type="entry name" value="SUGAR_TRANSPORT_1"/>
    <property type="match status" value="1"/>
</dbReference>
<comment type="caution">
    <text evidence="13">The sequence shown here is derived from an EMBL/GenBank/DDBJ whole genome shotgun (WGS) entry which is preliminary data.</text>
</comment>
<evidence type="ECO:0000256" key="1">
    <source>
        <dbReference type="ARBA" id="ARBA00004141"/>
    </source>
</evidence>
<dbReference type="GO" id="GO:0016324">
    <property type="term" value="C:apical plasma membrane"/>
    <property type="evidence" value="ECO:0007669"/>
    <property type="project" value="TreeGrafter"/>
</dbReference>
<proteinExistence type="predicted"/>
<dbReference type="Gene3D" id="1.20.1250.20">
    <property type="entry name" value="MFS general substrate transporter like domains"/>
    <property type="match status" value="1"/>
</dbReference>
<gene>
    <name evidence="13" type="primary">slc2a3a</name>
    <name evidence="13" type="ORF">DAT39_005956</name>
</gene>
<accession>A0A8J4X5A5</accession>
<evidence type="ECO:0000313" key="13">
    <source>
        <dbReference type="EMBL" id="KAF5904322.1"/>
    </source>
</evidence>
<feature type="transmembrane region" description="Helical" evidence="10">
    <location>
        <begin position="503"/>
        <end position="525"/>
    </location>
</feature>
<evidence type="ECO:0000256" key="7">
    <source>
        <dbReference type="ARBA" id="ARBA00023180"/>
    </source>
</evidence>
<evidence type="ECO:0000256" key="8">
    <source>
        <dbReference type="PROSITE-ProRule" id="PRU01172"/>
    </source>
</evidence>
<comment type="subcellular location">
    <subcellularLocation>
        <location evidence="1">Membrane</location>
        <topology evidence="1">Multi-pass membrane protein</topology>
    </subcellularLocation>
</comment>
<dbReference type="PANTHER" id="PTHR23503:SF91">
    <property type="entry name" value="SOLUTE CARRIER FAMILY 2, FACILITATED GLUCOSE TRANSPORTER MEMBER 3 ISOFORM X1"/>
    <property type="match status" value="1"/>
</dbReference>
<dbReference type="GO" id="GO:0016323">
    <property type="term" value="C:basolateral plasma membrane"/>
    <property type="evidence" value="ECO:0007669"/>
    <property type="project" value="TreeGrafter"/>
</dbReference>
<keyword evidence="13" id="KW-0813">Transport</keyword>